<dbReference type="Proteomes" id="UP000298030">
    <property type="component" value="Unassembled WGS sequence"/>
</dbReference>
<reference evidence="1 2" key="1">
    <citation type="journal article" date="2019" name="Nat. Ecol. Evol.">
        <title>Megaphylogeny resolves global patterns of mushroom evolution.</title>
        <authorList>
            <person name="Varga T."/>
            <person name="Krizsan K."/>
            <person name="Foldi C."/>
            <person name="Dima B."/>
            <person name="Sanchez-Garcia M."/>
            <person name="Sanchez-Ramirez S."/>
            <person name="Szollosi G.J."/>
            <person name="Szarkandi J.G."/>
            <person name="Papp V."/>
            <person name="Albert L."/>
            <person name="Andreopoulos W."/>
            <person name="Angelini C."/>
            <person name="Antonin V."/>
            <person name="Barry K.W."/>
            <person name="Bougher N.L."/>
            <person name="Buchanan P."/>
            <person name="Buyck B."/>
            <person name="Bense V."/>
            <person name="Catcheside P."/>
            <person name="Chovatia M."/>
            <person name="Cooper J."/>
            <person name="Damon W."/>
            <person name="Desjardin D."/>
            <person name="Finy P."/>
            <person name="Geml J."/>
            <person name="Haridas S."/>
            <person name="Hughes K."/>
            <person name="Justo A."/>
            <person name="Karasinski D."/>
            <person name="Kautmanova I."/>
            <person name="Kiss B."/>
            <person name="Kocsube S."/>
            <person name="Kotiranta H."/>
            <person name="LaButti K.M."/>
            <person name="Lechner B.E."/>
            <person name="Liimatainen K."/>
            <person name="Lipzen A."/>
            <person name="Lukacs Z."/>
            <person name="Mihaltcheva S."/>
            <person name="Morgado L.N."/>
            <person name="Niskanen T."/>
            <person name="Noordeloos M.E."/>
            <person name="Ohm R.A."/>
            <person name="Ortiz-Santana B."/>
            <person name="Ovrebo C."/>
            <person name="Racz N."/>
            <person name="Riley R."/>
            <person name="Savchenko A."/>
            <person name="Shiryaev A."/>
            <person name="Soop K."/>
            <person name="Spirin V."/>
            <person name="Szebenyi C."/>
            <person name="Tomsovsky M."/>
            <person name="Tulloss R.E."/>
            <person name="Uehling J."/>
            <person name="Grigoriev I.V."/>
            <person name="Vagvolgyi C."/>
            <person name="Papp T."/>
            <person name="Martin F.M."/>
            <person name="Miettinen O."/>
            <person name="Hibbett D.S."/>
            <person name="Nagy L.G."/>
        </authorList>
    </citation>
    <scope>NUCLEOTIDE SEQUENCE [LARGE SCALE GENOMIC DNA]</scope>
    <source>
        <strain evidence="1 2">FP101781</strain>
    </source>
</reference>
<accession>A0A4Y7SJ63</accession>
<keyword evidence="2" id="KW-1185">Reference proteome</keyword>
<name>A0A4Y7SJ63_COPMI</name>
<sequence>MALRTHPSGFQFCLGTILDPEKTLNWNGKRGTDGVRNYLNSYFATPACDSPRPPQHPPLSITIRNPNTQDIIHASILNNHLFSTAKSLRITVEPRLCQSPDVYPVLDVIPSILVRMREVETVTLDEGALVAVLPMLQGHMPALRNLRYMAIESRTSEVGSYHDMSGVATRSIVRQYVQWRARVGRPVHALGCGPMRGEGRGNLTSGKWKRQGVVAIPL</sequence>
<dbReference type="EMBL" id="QPFP01000099">
    <property type="protein sequence ID" value="TEB21930.1"/>
    <property type="molecule type" value="Genomic_DNA"/>
</dbReference>
<proteinExistence type="predicted"/>
<gene>
    <name evidence="1" type="ORF">FA13DRAFT_1524771</name>
</gene>
<comment type="caution">
    <text evidence="1">The sequence shown here is derived from an EMBL/GenBank/DDBJ whole genome shotgun (WGS) entry which is preliminary data.</text>
</comment>
<dbReference type="AlphaFoldDB" id="A0A4Y7SJ63"/>
<evidence type="ECO:0000313" key="2">
    <source>
        <dbReference type="Proteomes" id="UP000298030"/>
    </source>
</evidence>
<evidence type="ECO:0000313" key="1">
    <source>
        <dbReference type="EMBL" id="TEB21930.1"/>
    </source>
</evidence>
<organism evidence="1 2">
    <name type="scientific">Coprinellus micaceus</name>
    <name type="common">Glistening ink-cap mushroom</name>
    <name type="synonym">Coprinus micaceus</name>
    <dbReference type="NCBI Taxonomy" id="71717"/>
    <lineage>
        <taxon>Eukaryota</taxon>
        <taxon>Fungi</taxon>
        <taxon>Dikarya</taxon>
        <taxon>Basidiomycota</taxon>
        <taxon>Agaricomycotina</taxon>
        <taxon>Agaricomycetes</taxon>
        <taxon>Agaricomycetidae</taxon>
        <taxon>Agaricales</taxon>
        <taxon>Agaricineae</taxon>
        <taxon>Psathyrellaceae</taxon>
        <taxon>Coprinellus</taxon>
    </lineage>
</organism>
<protein>
    <submittedName>
        <fullName evidence="1">Uncharacterized protein</fullName>
    </submittedName>
</protein>